<dbReference type="Proteomes" id="UP000011135">
    <property type="component" value="Unassembled WGS sequence"/>
</dbReference>
<name>L8JR22_9BACT</name>
<protein>
    <recommendedName>
        <fullName evidence="3">Response regulator</fullName>
    </recommendedName>
</protein>
<dbReference type="AlphaFoldDB" id="L8JR22"/>
<sequence>MATCLLIDDDPDEYEIFPLALQDMDDAYSCLSSASTR</sequence>
<dbReference type="EMBL" id="AMZN01000064">
    <property type="protein sequence ID" value="ELR69949.1"/>
    <property type="molecule type" value="Genomic_DNA"/>
</dbReference>
<proteinExistence type="predicted"/>
<organism evidence="1 2">
    <name type="scientific">Fulvivirga imtechensis AK7</name>
    <dbReference type="NCBI Taxonomy" id="1237149"/>
    <lineage>
        <taxon>Bacteria</taxon>
        <taxon>Pseudomonadati</taxon>
        <taxon>Bacteroidota</taxon>
        <taxon>Cytophagia</taxon>
        <taxon>Cytophagales</taxon>
        <taxon>Fulvivirgaceae</taxon>
        <taxon>Fulvivirga</taxon>
    </lineage>
</organism>
<evidence type="ECO:0000313" key="1">
    <source>
        <dbReference type="EMBL" id="ELR69949.1"/>
    </source>
</evidence>
<accession>L8JR22</accession>
<reference evidence="1 2" key="1">
    <citation type="submission" date="2012-12" db="EMBL/GenBank/DDBJ databases">
        <title>Genome assembly of Fulvivirga imtechensis AK7.</title>
        <authorList>
            <person name="Nupur N."/>
            <person name="Khatri I."/>
            <person name="Kumar R."/>
            <person name="Subramanian S."/>
            <person name="Pinnaka A."/>
        </authorList>
    </citation>
    <scope>NUCLEOTIDE SEQUENCE [LARGE SCALE GENOMIC DNA]</scope>
    <source>
        <strain evidence="1 2">AK7</strain>
    </source>
</reference>
<comment type="caution">
    <text evidence="1">The sequence shown here is derived from an EMBL/GenBank/DDBJ whole genome shotgun (WGS) entry which is preliminary data.</text>
</comment>
<evidence type="ECO:0000313" key="2">
    <source>
        <dbReference type="Proteomes" id="UP000011135"/>
    </source>
</evidence>
<evidence type="ECO:0008006" key="3">
    <source>
        <dbReference type="Google" id="ProtNLM"/>
    </source>
</evidence>
<gene>
    <name evidence="1" type="ORF">C900_04472</name>
</gene>
<keyword evidence="2" id="KW-1185">Reference proteome</keyword>